<evidence type="ECO:0000256" key="8">
    <source>
        <dbReference type="ARBA" id="ARBA00022801"/>
    </source>
</evidence>
<feature type="transmembrane region" description="Helical" evidence="14">
    <location>
        <begin position="103"/>
        <end position="125"/>
    </location>
</feature>
<evidence type="ECO:0000256" key="5">
    <source>
        <dbReference type="ARBA" id="ARBA00022692"/>
    </source>
</evidence>
<dbReference type="EMBL" id="JACWLN010000001">
    <property type="protein sequence ID" value="MBD1259748.1"/>
    <property type="molecule type" value="Genomic_DNA"/>
</dbReference>
<dbReference type="InterPro" id="IPR008915">
    <property type="entry name" value="Peptidase_M50"/>
</dbReference>
<dbReference type="InterPro" id="IPR016483">
    <property type="entry name" value="UCP006404_Pept_M50_CBS"/>
</dbReference>
<evidence type="ECO:0000256" key="1">
    <source>
        <dbReference type="ARBA" id="ARBA00004651"/>
    </source>
</evidence>
<dbReference type="OrthoDB" id="9800627at2"/>
<comment type="similarity">
    <text evidence="2 14">Belongs to the peptidase M50B family.</text>
</comment>
<evidence type="ECO:0000256" key="10">
    <source>
        <dbReference type="ARBA" id="ARBA00022989"/>
    </source>
</evidence>
<keyword evidence="9 14" id="KW-0862">Zinc</keyword>
<evidence type="ECO:0000256" key="15">
    <source>
        <dbReference type="PIRSR" id="PIRSR006404-1"/>
    </source>
</evidence>
<dbReference type="SUPFAM" id="SSF54631">
    <property type="entry name" value="CBS-domain pair"/>
    <property type="match status" value="1"/>
</dbReference>
<evidence type="ECO:0000259" key="18">
    <source>
        <dbReference type="PROSITE" id="PS51371"/>
    </source>
</evidence>
<feature type="domain" description="CBS" evidence="18">
    <location>
        <begin position="245"/>
        <end position="300"/>
    </location>
</feature>
<dbReference type="EMBL" id="QGGQ01000005">
    <property type="protein sequence ID" value="PWK23109.1"/>
    <property type="molecule type" value="Genomic_DNA"/>
</dbReference>
<evidence type="ECO:0000256" key="16">
    <source>
        <dbReference type="PIRSR" id="PIRSR006404-2"/>
    </source>
</evidence>
<dbReference type="InterPro" id="IPR046342">
    <property type="entry name" value="CBS_dom_sf"/>
</dbReference>
<keyword evidence="8 14" id="KW-0378">Hydrolase</keyword>
<dbReference type="InterPro" id="IPR000644">
    <property type="entry name" value="CBS_dom"/>
</dbReference>
<keyword evidence="10 14" id="KW-1133">Transmembrane helix</keyword>
<keyword evidence="7" id="KW-0677">Repeat</keyword>
<gene>
    <name evidence="19" type="ORF">HZY62_04050</name>
    <name evidence="20" type="ORF">LX92_02438</name>
</gene>
<dbReference type="CDD" id="cd06164">
    <property type="entry name" value="S2P-M50_SpoIVFB_CBS"/>
    <property type="match status" value="1"/>
</dbReference>
<feature type="transmembrane region" description="Helical" evidence="14">
    <location>
        <begin position="145"/>
        <end position="165"/>
    </location>
</feature>
<name>A0A316E0V5_9FLAO</name>
<comment type="caution">
    <text evidence="20">The sequence shown here is derived from an EMBL/GenBank/DDBJ whole genome shotgun (WGS) entry which is preliminary data.</text>
</comment>
<organism evidence="20 21">
    <name type="scientific">Maribacter polysiphoniae</name>
    <dbReference type="NCBI Taxonomy" id="429344"/>
    <lineage>
        <taxon>Bacteria</taxon>
        <taxon>Pseudomonadati</taxon>
        <taxon>Bacteroidota</taxon>
        <taxon>Flavobacteriia</taxon>
        <taxon>Flavobacteriales</taxon>
        <taxon>Flavobacteriaceae</taxon>
        <taxon>Maribacter</taxon>
    </lineage>
</organism>
<evidence type="ECO:0000256" key="6">
    <source>
        <dbReference type="ARBA" id="ARBA00022723"/>
    </source>
</evidence>
<feature type="transmembrane region" description="Helical" evidence="14">
    <location>
        <begin position="12"/>
        <end position="30"/>
    </location>
</feature>
<feature type="binding site" evidence="16">
    <location>
        <position position="63"/>
    </location>
    <ligand>
        <name>Zn(2+)</name>
        <dbReference type="ChEBI" id="CHEBI:29105"/>
        <note>catalytic</note>
    </ligand>
</feature>
<evidence type="ECO:0000313" key="19">
    <source>
        <dbReference type="EMBL" id="MBD1259748.1"/>
    </source>
</evidence>
<protein>
    <recommendedName>
        <fullName evidence="14">Zinc metalloprotease</fullName>
    </recommendedName>
</protein>
<dbReference type="PANTHER" id="PTHR39188:SF3">
    <property type="entry name" value="STAGE IV SPORULATION PROTEIN FB"/>
    <property type="match status" value="1"/>
</dbReference>
<keyword evidence="5 14" id="KW-0812">Transmembrane</keyword>
<keyword evidence="4 14" id="KW-0645">Protease</keyword>
<feature type="binding site" evidence="16">
    <location>
        <position position="168"/>
    </location>
    <ligand>
        <name>Zn(2+)</name>
        <dbReference type="ChEBI" id="CHEBI:29105"/>
        <note>catalytic</note>
    </ligand>
</feature>
<evidence type="ECO:0000256" key="14">
    <source>
        <dbReference type="PIRNR" id="PIRNR006404"/>
    </source>
</evidence>
<feature type="active site" evidence="15">
    <location>
        <position position="60"/>
    </location>
</feature>
<comment type="caution">
    <text evidence="14">Lacks conserved residue(s) required for the propagation of feature annotation.</text>
</comment>
<feature type="transmembrane region" description="Helical" evidence="14">
    <location>
        <begin position="42"/>
        <end position="66"/>
    </location>
</feature>
<dbReference type="RefSeq" id="WP_109650939.1">
    <property type="nucleotide sequence ID" value="NZ_JACWLN010000001.1"/>
</dbReference>
<evidence type="ECO:0000256" key="4">
    <source>
        <dbReference type="ARBA" id="ARBA00022670"/>
    </source>
</evidence>
<evidence type="ECO:0000256" key="3">
    <source>
        <dbReference type="ARBA" id="ARBA00022475"/>
    </source>
</evidence>
<keyword evidence="13 14" id="KW-0472">Membrane</keyword>
<keyword evidence="11 14" id="KW-0482">Metalloprotease</keyword>
<accession>A0A316E0V5</accession>
<keyword evidence="12 17" id="KW-0129">CBS domain</keyword>
<dbReference type="GO" id="GO:0046872">
    <property type="term" value="F:metal ion binding"/>
    <property type="evidence" value="ECO:0007669"/>
    <property type="project" value="UniProtKB-UniRule"/>
</dbReference>
<dbReference type="GO" id="GO:0006508">
    <property type="term" value="P:proteolysis"/>
    <property type="evidence" value="ECO:0007669"/>
    <property type="project" value="UniProtKB-KW"/>
</dbReference>
<evidence type="ECO:0000256" key="13">
    <source>
        <dbReference type="ARBA" id="ARBA00023136"/>
    </source>
</evidence>
<dbReference type="GO" id="GO:0005886">
    <property type="term" value="C:plasma membrane"/>
    <property type="evidence" value="ECO:0007669"/>
    <property type="project" value="UniProtKB-SubCell"/>
</dbReference>
<sequence>MKGSLQIGKVSGIRIMVHWTFLFILVWVVFLELERGGTLETVLFNLAFILVIFFCVVLHELGHGLMAKRFGIRTKKITLLPIGGIASLEEVPENPKQELMVSLAGPLVNLLIAVVLYFAIPVQGFLELHIAELLDALSKLTLSNFLFYTFLANLSLLVFNLIPAFPMDGGRVLRALLAMRTDRVRATQIAANIGQAIAVVFLLLGMLFNPFLIIIALFIFLGAYGENKMVQQLTLLKGHTVKEAMLTQITLLKPDDTMEKVVDLILSGTERDFIVEEHNIPVGILTNADIIKNSKNRKEQVGAIMNTSFKTIKWDAQLKDVLRTVELKKAYFFPVLNNEGQLVGAIDMVNINEFILLQSKLDY</sequence>
<proteinExistence type="inferred from homology"/>
<keyword evidence="6 14" id="KW-0479">Metal-binding</keyword>
<comment type="subcellular location">
    <subcellularLocation>
        <location evidence="1">Cell membrane</location>
        <topology evidence="1">Multi-pass membrane protein</topology>
    </subcellularLocation>
</comment>
<dbReference type="CDD" id="cd02205">
    <property type="entry name" value="CBS_pair_SF"/>
    <property type="match status" value="1"/>
</dbReference>
<evidence type="ECO:0000256" key="2">
    <source>
        <dbReference type="ARBA" id="ARBA00007931"/>
    </source>
</evidence>
<evidence type="ECO:0000313" key="20">
    <source>
        <dbReference type="EMBL" id="PWK23109.1"/>
    </source>
</evidence>
<dbReference type="PIRSF" id="PIRSF006404">
    <property type="entry name" value="UCP006404_Pept_M50_CBS"/>
    <property type="match status" value="1"/>
</dbReference>
<dbReference type="Pfam" id="PF00571">
    <property type="entry name" value="CBS"/>
    <property type="match status" value="1"/>
</dbReference>
<evidence type="ECO:0000256" key="11">
    <source>
        <dbReference type="ARBA" id="ARBA00023049"/>
    </source>
</evidence>
<evidence type="ECO:0000256" key="9">
    <source>
        <dbReference type="ARBA" id="ARBA00022833"/>
    </source>
</evidence>
<evidence type="ECO:0000313" key="21">
    <source>
        <dbReference type="Proteomes" id="UP000245667"/>
    </source>
</evidence>
<evidence type="ECO:0000313" key="22">
    <source>
        <dbReference type="Proteomes" id="UP000651837"/>
    </source>
</evidence>
<keyword evidence="22" id="KW-1185">Reference proteome</keyword>
<feature type="binding site" evidence="16">
    <location>
        <position position="59"/>
    </location>
    <ligand>
        <name>Zn(2+)</name>
        <dbReference type="ChEBI" id="CHEBI:29105"/>
        <note>catalytic</note>
    </ligand>
</feature>
<evidence type="ECO:0000256" key="17">
    <source>
        <dbReference type="PROSITE-ProRule" id="PRU00703"/>
    </source>
</evidence>
<dbReference type="Pfam" id="PF02163">
    <property type="entry name" value="Peptidase_M50"/>
    <property type="match status" value="1"/>
</dbReference>
<dbReference type="Proteomes" id="UP000651837">
    <property type="component" value="Unassembled WGS sequence"/>
</dbReference>
<evidence type="ECO:0000256" key="7">
    <source>
        <dbReference type="ARBA" id="ARBA00022737"/>
    </source>
</evidence>
<dbReference type="PANTHER" id="PTHR39188">
    <property type="entry name" value="MEMBRANE-ASSOCIATED ZINC METALLOPROTEASE M50B"/>
    <property type="match status" value="1"/>
</dbReference>
<dbReference type="AlphaFoldDB" id="A0A316E0V5"/>
<dbReference type="Gene3D" id="3.10.580.10">
    <property type="entry name" value="CBS-domain"/>
    <property type="match status" value="1"/>
</dbReference>
<dbReference type="GO" id="GO:0008237">
    <property type="term" value="F:metallopeptidase activity"/>
    <property type="evidence" value="ECO:0007669"/>
    <property type="project" value="UniProtKB-UniRule"/>
</dbReference>
<comment type="cofactor">
    <cofactor evidence="14 16">
        <name>Zn(2+)</name>
        <dbReference type="ChEBI" id="CHEBI:29105"/>
    </cofactor>
    <text evidence="14 16">Binds 1 zinc ion per subunit.</text>
</comment>
<dbReference type="Proteomes" id="UP000245667">
    <property type="component" value="Unassembled WGS sequence"/>
</dbReference>
<keyword evidence="3" id="KW-1003">Cell membrane</keyword>
<dbReference type="PROSITE" id="PS51371">
    <property type="entry name" value="CBS"/>
    <property type="match status" value="2"/>
</dbReference>
<reference evidence="20 21" key="1">
    <citation type="submission" date="2018-05" db="EMBL/GenBank/DDBJ databases">
        <title>Genomic Encyclopedia of Archaeal and Bacterial Type Strains, Phase II (KMG-II): from individual species to whole genera.</title>
        <authorList>
            <person name="Goeker M."/>
        </authorList>
    </citation>
    <scope>NUCLEOTIDE SEQUENCE [LARGE SCALE GENOMIC DNA]</scope>
    <source>
        <strain evidence="20 21">DSM 23514</strain>
    </source>
</reference>
<feature type="domain" description="CBS" evidence="18">
    <location>
        <begin position="305"/>
        <end position="363"/>
    </location>
</feature>
<reference evidence="19 22" key="2">
    <citation type="submission" date="2020-07" db="EMBL/GenBank/DDBJ databases">
        <title>The draft genome sequence of Maribacter polysiphoniae KCTC 22021.</title>
        <authorList>
            <person name="Mu L."/>
        </authorList>
    </citation>
    <scope>NUCLEOTIDE SEQUENCE [LARGE SCALE GENOMIC DNA]</scope>
    <source>
        <strain evidence="19 22">KCTC 22021</strain>
    </source>
</reference>
<evidence type="ECO:0000256" key="12">
    <source>
        <dbReference type="ARBA" id="ARBA00023122"/>
    </source>
</evidence>